<evidence type="ECO:0000256" key="3">
    <source>
        <dbReference type="ARBA" id="ARBA00007084"/>
    </source>
</evidence>
<dbReference type="SUPFAM" id="SSF46785">
    <property type="entry name" value="Winged helix' DNA-binding domain"/>
    <property type="match status" value="1"/>
</dbReference>
<evidence type="ECO:0000256" key="8">
    <source>
        <dbReference type="SAM" id="MobiDB-lite"/>
    </source>
</evidence>
<comment type="similarity">
    <text evidence="3">Belongs to the CSN3 family.</text>
</comment>
<dbReference type="PROSITE" id="PS50250">
    <property type="entry name" value="PCI"/>
    <property type="match status" value="1"/>
</dbReference>
<gene>
    <name evidence="10" type="ORF">DGYR_LOCUS4896</name>
</gene>
<evidence type="ECO:0000256" key="5">
    <source>
        <dbReference type="ARBA" id="ARBA00022490"/>
    </source>
</evidence>
<keyword evidence="7" id="KW-0539">Nucleus</keyword>
<dbReference type="PANTHER" id="PTHR10758:SF1">
    <property type="entry name" value="COP9 SIGNALOSOME COMPLEX SUBUNIT 3"/>
    <property type="match status" value="1"/>
</dbReference>
<evidence type="ECO:0000313" key="11">
    <source>
        <dbReference type="Proteomes" id="UP000549394"/>
    </source>
</evidence>
<organism evidence="10 11">
    <name type="scientific">Dimorphilus gyrociliatus</name>
    <dbReference type="NCBI Taxonomy" id="2664684"/>
    <lineage>
        <taxon>Eukaryota</taxon>
        <taxon>Metazoa</taxon>
        <taxon>Spiralia</taxon>
        <taxon>Lophotrochozoa</taxon>
        <taxon>Annelida</taxon>
        <taxon>Polychaeta</taxon>
        <taxon>Polychaeta incertae sedis</taxon>
        <taxon>Dinophilidae</taxon>
        <taxon>Dimorphilus</taxon>
    </lineage>
</organism>
<dbReference type="Proteomes" id="UP000549394">
    <property type="component" value="Unassembled WGS sequence"/>
</dbReference>
<evidence type="ECO:0000256" key="2">
    <source>
        <dbReference type="ARBA" id="ARBA00004496"/>
    </source>
</evidence>
<dbReference type="GO" id="GO:0008180">
    <property type="term" value="C:COP9 signalosome"/>
    <property type="evidence" value="ECO:0007669"/>
    <property type="project" value="UniProtKB-KW"/>
</dbReference>
<dbReference type="InterPro" id="IPR000717">
    <property type="entry name" value="PCI_dom"/>
</dbReference>
<dbReference type="GO" id="GO:0006511">
    <property type="term" value="P:ubiquitin-dependent protein catabolic process"/>
    <property type="evidence" value="ECO:0007669"/>
    <property type="project" value="TreeGrafter"/>
</dbReference>
<protein>
    <recommendedName>
        <fullName evidence="4">COP9 signalosome complex subunit 3</fullName>
    </recommendedName>
</protein>
<keyword evidence="11" id="KW-1185">Reference proteome</keyword>
<sequence>MSAVVEQYANHVRQLTQQGEFDQLCETISKFSEGLAKHPGLLDNLLATFNVQEHSLGVLGILCIKFNVSTISSDSDSLLTQTSEFLVNCNGEQVRCSPDNFAVVCHRYSEALIRKKQAKRGIRPLMRAVEKLQTNENQLTSAHADLCLLCLQAKVFKPVVRYLDCDIDDINTEKKKFDVKHFLLYCYYGGMIYTGLKNYDRALFLFENAITVPAVAVSHIVIEAYKKYICVSLLADGKLRQLPKYTSNVIPRYVKQLCQAYHNLAHAYCSNDPNQVTNVIAKSQQDFVRDEMLGLVKQTLVSLYKRNIQRLTKTFVTLSLSDMANRVGLENAREAEKYVLQMISDGQVYAKIDQHNGMVTFLDCEQSSNTVNMQEYIDKRIGEFIKLDEKIQAMDRSILTNPQFVQKSHGQHDEESTPSTIRFPIPLS</sequence>
<dbReference type="OrthoDB" id="29061at2759"/>
<dbReference type="SMART" id="SM00088">
    <property type="entry name" value="PINT"/>
    <property type="match status" value="1"/>
</dbReference>
<evidence type="ECO:0000313" key="10">
    <source>
        <dbReference type="EMBL" id="CAD5116258.1"/>
    </source>
</evidence>
<evidence type="ECO:0000256" key="4">
    <source>
        <dbReference type="ARBA" id="ARBA00014878"/>
    </source>
</evidence>
<evidence type="ECO:0000256" key="7">
    <source>
        <dbReference type="ARBA" id="ARBA00023242"/>
    </source>
</evidence>
<dbReference type="EMBL" id="CAJFCJ010000006">
    <property type="protein sequence ID" value="CAD5116258.1"/>
    <property type="molecule type" value="Genomic_DNA"/>
</dbReference>
<dbReference type="InterPro" id="IPR055089">
    <property type="entry name" value="COP9_N"/>
</dbReference>
<comment type="subcellular location">
    <subcellularLocation>
        <location evidence="2">Cytoplasm</location>
    </subcellularLocation>
    <subcellularLocation>
        <location evidence="1">Nucleus</location>
    </subcellularLocation>
</comment>
<dbReference type="Pfam" id="PF22788">
    <property type="entry name" value="COP9_hel_rpt"/>
    <property type="match status" value="1"/>
</dbReference>
<dbReference type="Gene3D" id="1.25.40.570">
    <property type="match status" value="1"/>
</dbReference>
<dbReference type="Pfam" id="PF01399">
    <property type="entry name" value="PCI"/>
    <property type="match status" value="1"/>
</dbReference>
<dbReference type="InterPro" id="IPR050756">
    <property type="entry name" value="CSN3"/>
</dbReference>
<evidence type="ECO:0000256" key="1">
    <source>
        <dbReference type="ARBA" id="ARBA00004123"/>
    </source>
</evidence>
<dbReference type="InterPro" id="IPR036390">
    <property type="entry name" value="WH_DNA-bd_sf"/>
</dbReference>
<keyword evidence="5" id="KW-0963">Cytoplasm</keyword>
<accession>A0A7I8VKN3</accession>
<evidence type="ECO:0000256" key="6">
    <source>
        <dbReference type="ARBA" id="ARBA00022790"/>
    </source>
</evidence>
<dbReference type="GO" id="GO:0005737">
    <property type="term" value="C:cytoplasm"/>
    <property type="evidence" value="ECO:0007669"/>
    <property type="project" value="UniProtKB-SubCell"/>
</dbReference>
<dbReference type="PANTHER" id="PTHR10758">
    <property type="entry name" value="26S PROTEASOME NON-ATPASE REGULATORY SUBUNIT 3/COP9 SIGNALOSOME COMPLEX SUBUNIT 3"/>
    <property type="match status" value="1"/>
</dbReference>
<evidence type="ECO:0000259" key="9">
    <source>
        <dbReference type="PROSITE" id="PS50250"/>
    </source>
</evidence>
<reference evidence="10 11" key="1">
    <citation type="submission" date="2020-08" db="EMBL/GenBank/DDBJ databases">
        <authorList>
            <person name="Hejnol A."/>
        </authorList>
    </citation>
    <scope>NUCLEOTIDE SEQUENCE [LARGE SCALE GENOMIC DNA]</scope>
</reference>
<comment type="caution">
    <text evidence="10">The sequence shown here is derived from an EMBL/GenBank/DDBJ whole genome shotgun (WGS) entry which is preliminary data.</text>
</comment>
<feature type="region of interest" description="Disordered" evidence="8">
    <location>
        <begin position="404"/>
        <end position="428"/>
    </location>
</feature>
<proteinExistence type="inferred from homology"/>
<dbReference type="AlphaFoldDB" id="A0A7I8VKN3"/>
<feature type="domain" description="PCI" evidence="9">
    <location>
        <begin position="198"/>
        <end position="366"/>
    </location>
</feature>
<name>A0A7I8VKN3_9ANNE</name>
<keyword evidence="6" id="KW-0736">Signalosome</keyword>